<dbReference type="EMBL" id="KZ820386">
    <property type="protein sequence ID" value="PWN47605.1"/>
    <property type="molecule type" value="Genomic_DNA"/>
</dbReference>
<evidence type="ECO:0000313" key="2">
    <source>
        <dbReference type="Proteomes" id="UP000245626"/>
    </source>
</evidence>
<organism evidence="1 2">
    <name type="scientific">Violaceomyces palustris</name>
    <dbReference type="NCBI Taxonomy" id="1673888"/>
    <lineage>
        <taxon>Eukaryota</taxon>
        <taxon>Fungi</taxon>
        <taxon>Dikarya</taxon>
        <taxon>Basidiomycota</taxon>
        <taxon>Ustilaginomycotina</taxon>
        <taxon>Ustilaginomycetes</taxon>
        <taxon>Violaceomycetales</taxon>
        <taxon>Violaceomycetaceae</taxon>
        <taxon>Violaceomyces</taxon>
    </lineage>
</organism>
<protein>
    <submittedName>
        <fullName evidence="1">Uncharacterized protein</fullName>
    </submittedName>
</protein>
<sequence>MVVVVSKPFAHVGAIHPGTRALLTFHHILSSAKISSLHDWSLQDGLCGIIKTGYPGVVIVAPCPEESRSNSHPRSRGVKTKGMKPTTPAVHSEAEAKETGSQSRIDSRDATGWQDPVSEYVRKVKRLRWQTVSLRNLSSLDGTVQAESLQKALGRFATTPSGSRRDPKSGSGKGDGGARFKGLLRVESMKEVSSRSSRVSGILA</sequence>
<proteinExistence type="predicted"/>
<accession>A0ACD0NP54</accession>
<keyword evidence="2" id="KW-1185">Reference proteome</keyword>
<name>A0ACD0NP54_9BASI</name>
<reference evidence="1 2" key="1">
    <citation type="journal article" date="2018" name="Mol. Biol. Evol.">
        <title>Broad Genomic Sampling Reveals a Smut Pathogenic Ancestry of the Fungal Clade Ustilaginomycotina.</title>
        <authorList>
            <person name="Kijpornyongpan T."/>
            <person name="Mondo S.J."/>
            <person name="Barry K."/>
            <person name="Sandor L."/>
            <person name="Lee J."/>
            <person name="Lipzen A."/>
            <person name="Pangilinan J."/>
            <person name="LaButti K."/>
            <person name="Hainaut M."/>
            <person name="Henrissat B."/>
            <person name="Grigoriev I.V."/>
            <person name="Spatafora J.W."/>
            <person name="Aime M.C."/>
        </authorList>
    </citation>
    <scope>NUCLEOTIDE SEQUENCE [LARGE SCALE GENOMIC DNA]</scope>
    <source>
        <strain evidence="1 2">SA 807</strain>
    </source>
</reference>
<evidence type="ECO:0000313" key="1">
    <source>
        <dbReference type="EMBL" id="PWN47605.1"/>
    </source>
</evidence>
<dbReference type="Proteomes" id="UP000245626">
    <property type="component" value="Unassembled WGS sequence"/>
</dbReference>
<gene>
    <name evidence="1" type="ORF">IE53DRAFT_371320</name>
</gene>